<name>A0ABY7LUQ3_9BACT</name>
<dbReference type="RefSeq" id="WP_269562153.1">
    <property type="nucleotide sequence ID" value="NZ_CP114768.1"/>
</dbReference>
<gene>
    <name evidence="1" type="ORF">O3303_19725</name>
</gene>
<evidence type="ECO:0000313" key="2">
    <source>
        <dbReference type="Proteomes" id="UP001211005"/>
    </source>
</evidence>
<keyword evidence="1" id="KW-0614">Plasmid</keyword>
<protein>
    <recommendedName>
        <fullName evidence="3">DUF4374 domain-containing protein</fullName>
    </recommendedName>
</protein>
<accession>A0ABY7LUQ3</accession>
<dbReference type="SUPFAM" id="SSF82171">
    <property type="entry name" value="DPP6 N-terminal domain-like"/>
    <property type="match status" value="1"/>
</dbReference>
<evidence type="ECO:0008006" key="3">
    <source>
        <dbReference type="Google" id="ProtNLM"/>
    </source>
</evidence>
<sequence>MIPLSHSPRPMIIECTPAETVGRSTLTRVAGGLTRRFAGLLVLGTALLGACQADSSAPDPTPGPTPAAFVPKDEIIGSNFLQVEFSDDSRSMVWIEAIGGGRAKVYYADVNLTTGLPDLAGKQYVDTILGQGWPYWGADSQGPFFLLQNESGQLRYFRRSGTNTLTAHTLSPLNADQKSLLNVSHDPGRPYFWVSYVVKSSVASTKDSLFCLRSDAPGTRVFVAAEVKNTAGSAYELTFPRWLKNSETLLYPFRGNPAQPVFDIKLWNGQTGTSTLATNDGAAFHHVDDLAFALNGQQYLSSSRNAGRLTICQQQAGGLYTEIESHATPTAIQPYTLTSFEPFAFDGRVYGAYQVYAGGGIPGSTKGEIWLKGILGEPAHLKISTLDGVTVDPEYVVGPNKVWVYYYGKPVGQQTFDLHRCETPLTR</sequence>
<geneLocation type="plasmid" evidence="1 2">
    <name>unnamed1</name>
</geneLocation>
<proteinExistence type="predicted"/>
<dbReference type="Proteomes" id="UP001211005">
    <property type="component" value="Plasmid unnamed1"/>
</dbReference>
<keyword evidence="2" id="KW-1185">Reference proteome</keyword>
<reference evidence="1 2" key="1">
    <citation type="submission" date="2022-12" db="EMBL/GenBank/DDBJ databases">
        <title>Hymenobacter canadensis sp. nov. isolated from lake water of the Cambridge Bay, Canada.</title>
        <authorList>
            <person name="Kim W.H."/>
            <person name="Lee Y.M."/>
        </authorList>
    </citation>
    <scope>NUCLEOTIDE SEQUENCE [LARGE SCALE GENOMIC DNA]</scope>
    <source>
        <strain evidence="1 2">PAMC 29467</strain>
        <plasmid evidence="1 2">unnamed1</plasmid>
    </source>
</reference>
<evidence type="ECO:0000313" key="1">
    <source>
        <dbReference type="EMBL" id="WBA44121.1"/>
    </source>
</evidence>
<dbReference type="EMBL" id="CP114768">
    <property type="protein sequence ID" value="WBA44121.1"/>
    <property type="molecule type" value="Genomic_DNA"/>
</dbReference>
<organism evidence="1 2">
    <name type="scientific">Hymenobacter canadensis</name>
    <dbReference type="NCBI Taxonomy" id="2999067"/>
    <lineage>
        <taxon>Bacteria</taxon>
        <taxon>Pseudomonadati</taxon>
        <taxon>Bacteroidota</taxon>
        <taxon>Cytophagia</taxon>
        <taxon>Cytophagales</taxon>
        <taxon>Hymenobacteraceae</taxon>
        <taxon>Hymenobacter</taxon>
    </lineage>
</organism>